<evidence type="ECO:0000313" key="2">
    <source>
        <dbReference type="Proteomes" id="UP000823775"/>
    </source>
</evidence>
<dbReference type="Proteomes" id="UP000823775">
    <property type="component" value="Unassembled WGS sequence"/>
</dbReference>
<organism evidence="1 2">
    <name type="scientific">Datura stramonium</name>
    <name type="common">Jimsonweed</name>
    <name type="synonym">Common thornapple</name>
    <dbReference type="NCBI Taxonomy" id="4076"/>
    <lineage>
        <taxon>Eukaryota</taxon>
        <taxon>Viridiplantae</taxon>
        <taxon>Streptophyta</taxon>
        <taxon>Embryophyta</taxon>
        <taxon>Tracheophyta</taxon>
        <taxon>Spermatophyta</taxon>
        <taxon>Magnoliopsida</taxon>
        <taxon>eudicotyledons</taxon>
        <taxon>Gunneridae</taxon>
        <taxon>Pentapetalae</taxon>
        <taxon>asterids</taxon>
        <taxon>lamiids</taxon>
        <taxon>Solanales</taxon>
        <taxon>Solanaceae</taxon>
        <taxon>Solanoideae</taxon>
        <taxon>Datureae</taxon>
        <taxon>Datura</taxon>
    </lineage>
</organism>
<sequence>MTFKARRGHEMSNSCKSITLVGKVDDEKWKTKCGAKEKPKNKKAKSKWVKFDLMMVEKIKQGRKGKLQPLKLNRQLKMWTAFLEHGPHSVPSNESARLICCLQKTVQDK</sequence>
<evidence type="ECO:0000313" key="1">
    <source>
        <dbReference type="EMBL" id="MCE0482057.1"/>
    </source>
</evidence>
<comment type="caution">
    <text evidence="1">The sequence shown here is derived from an EMBL/GenBank/DDBJ whole genome shotgun (WGS) entry which is preliminary data.</text>
</comment>
<reference evidence="1 2" key="1">
    <citation type="journal article" date="2021" name="BMC Genomics">
        <title>Datura genome reveals duplications of psychoactive alkaloid biosynthetic genes and high mutation rate following tissue culture.</title>
        <authorList>
            <person name="Rajewski A."/>
            <person name="Carter-House D."/>
            <person name="Stajich J."/>
            <person name="Litt A."/>
        </authorList>
    </citation>
    <scope>NUCLEOTIDE SEQUENCE [LARGE SCALE GENOMIC DNA]</scope>
    <source>
        <strain evidence="1">AR-01</strain>
    </source>
</reference>
<name>A0ABS8VPI3_DATST</name>
<gene>
    <name evidence="1" type="ORF">HAX54_040436</name>
</gene>
<accession>A0ABS8VPI3</accession>
<keyword evidence="2" id="KW-1185">Reference proteome</keyword>
<dbReference type="EMBL" id="JACEIK010005702">
    <property type="protein sequence ID" value="MCE0482057.1"/>
    <property type="molecule type" value="Genomic_DNA"/>
</dbReference>
<proteinExistence type="predicted"/>
<protein>
    <submittedName>
        <fullName evidence="1">Uncharacterized protein</fullName>
    </submittedName>
</protein>
<feature type="non-terminal residue" evidence="1">
    <location>
        <position position="109"/>
    </location>
</feature>